<evidence type="ECO:0000256" key="3">
    <source>
        <dbReference type="SAM" id="Phobius"/>
    </source>
</evidence>
<gene>
    <name evidence="4" type="ORF">WICMUC_002102</name>
</gene>
<feature type="region of interest" description="Disordered" evidence="2">
    <location>
        <begin position="444"/>
        <end position="498"/>
    </location>
</feature>
<evidence type="ECO:0000256" key="2">
    <source>
        <dbReference type="SAM" id="MobiDB-lite"/>
    </source>
</evidence>
<accession>A0A9P8TEV9</accession>
<evidence type="ECO:0000313" key="5">
    <source>
        <dbReference type="Proteomes" id="UP000769528"/>
    </source>
</evidence>
<organism evidence="4 5">
    <name type="scientific">Wickerhamomyces mucosus</name>
    <dbReference type="NCBI Taxonomy" id="1378264"/>
    <lineage>
        <taxon>Eukaryota</taxon>
        <taxon>Fungi</taxon>
        <taxon>Dikarya</taxon>
        <taxon>Ascomycota</taxon>
        <taxon>Saccharomycotina</taxon>
        <taxon>Saccharomycetes</taxon>
        <taxon>Phaffomycetales</taxon>
        <taxon>Wickerhamomycetaceae</taxon>
        <taxon>Wickerhamomyces</taxon>
    </lineage>
</organism>
<feature type="transmembrane region" description="Helical" evidence="3">
    <location>
        <begin position="274"/>
        <end position="294"/>
    </location>
</feature>
<evidence type="ECO:0000256" key="1">
    <source>
        <dbReference type="SAM" id="Coils"/>
    </source>
</evidence>
<comment type="caution">
    <text evidence="4">The sequence shown here is derived from an EMBL/GenBank/DDBJ whole genome shotgun (WGS) entry which is preliminary data.</text>
</comment>
<protein>
    <submittedName>
        <fullName evidence="4">Uncharacterized protein</fullName>
    </submittedName>
</protein>
<reference evidence="4" key="1">
    <citation type="journal article" date="2021" name="Open Biol.">
        <title>Shared evolutionary footprints suggest mitochondrial oxidative damage underlies multiple complex I losses in fungi.</title>
        <authorList>
            <person name="Schikora-Tamarit M.A."/>
            <person name="Marcet-Houben M."/>
            <person name="Nosek J."/>
            <person name="Gabaldon T."/>
        </authorList>
    </citation>
    <scope>NUCLEOTIDE SEQUENCE</scope>
    <source>
        <strain evidence="4">CBS6341</strain>
    </source>
</reference>
<dbReference type="OrthoDB" id="4021649at2759"/>
<dbReference type="AlphaFoldDB" id="A0A9P8TEV9"/>
<dbReference type="EMBL" id="JAEUBF010000657">
    <property type="protein sequence ID" value="KAH3676306.1"/>
    <property type="molecule type" value="Genomic_DNA"/>
</dbReference>
<dbReference type="Proteomes" id="UP000769528">
    <property type="component" value="Unassembled WGS sequence"/>
</dbReference>
<feature type="transmembrane region" description="Helical" evidence="3">
    <location>
        <begin position="177"/>
        <end position="195"/>
    </location>
</feature>
<feature type="transmembrane region" description="Helical" evidence="3">
    <location>
        <begin position="239"/>
        <end position="259"/>
    </location>
</feature>
<evidence type="ECO:0000313" key="4">
    <source>
        <dbReference type="EMBL" id="KAH3676306.1"/>
    </source>
</evidence>
<keyword evidence="3" id="KW-1133">Transmembrane helix</keyword>
<keyword evidence="5" id="KW-1185">Reference proteome</keyword>
<keyword evidence="3" id="KW-0472">Membrane</keyword>
<reference evidence="4" key="2">
    <citation type="submission" date="2021-01" db="EMBL/GenBank/DDBJ databases">
        <authorList>
            <person name="Schikora-Tamarit M.A."/>
        </authorList>
    </citation>
    <scope>NUCLEOTIDE SEQUENCE</scope>
    <source>
        <strain evidence="4">CBS6341</strain>
    </source>
</reference>
<sequence length="633" mass="72631">MSFSNLQTHKERPLFSTLDINSKDFKRATKPEDPSQNIASIGTFLNNENMVSNHLGGPNLEYEKSELTLDSPNTSDRPFNFQRIDSSVSFNDGASIFSRNSSLENSSYYRNTFSSKIKANYDKLVNLLPSFIILLPALIKILQPKIVQIWLLKTSGTGMNLAQQLKYYENNLKLSNLTVEFFSILIICWIIKFLLDWPWKWYLQINNIKIKYINFNLLHYEEKIKEKIRSNLKVLNWQYFLSLSLCIIAPFLCGLLLLFSRNYIIIIDNHENSVIFSDLNIGLFVSCGLVRIIIQLSENVQSSTASIDINMEKIINDSFQNTILKKKEELSNFFEINHNQELLINLDSKLGSLESNINDLNSKFLKFEKKITQDQKNIPSNNNAIHDSILLKQFKLLEKEIYQFSRDLSLITQDMDYKYNQLKKLILAKSSTPSVSIPTITTTKTTATTSNPTSTISKDAAATAATRTAETTTIPTTTKSPSTVIEKEENNESLHGVPLSKTPYLKREKSFITIPITSNVRSSDNSTLYSKFDIINQFIPFELFISDNNEHEYLLNELTSLDSLSVLNLSSRPIFGYIIRTPFVILALIWRIIMFIPNTVWKIGYFLMIQMVDLLIRFNTLETRESNISLEAN</sequence>
<proteinExistence type="predicted"/>
<name>A0A9P8TEV9_9ASCO</name>
<feature type="coiled-coil region" evidence="1">
    <location>
        <begin position="343"/>
        <end position="370"/>
    </location>
</feature>
<keyword evidence="3" id="KW-0812">Transmembrane</keyword>
<keyword evidence="1" id="KW-0175">Coiled coil</keyword>
<feature type="compositionally biased region" description="Low complexity" evidence="2">
    <location>
        <begin position="444"/>
        <end position="483"/>
    </location>
</feature>